<protein>
    <submittedName>
        <fullName evidence="1">Uncharacterized protein</fullName>
    </submittedName>
</protein>
<evidence type="ECO:0000313" key="2">
    <source>
        <dbReference type="Proteomes" id="UP000664032"/>
    </source>
</evidence>
<name>A0ACB8GKK3_PSICU</name>
<dbReference type="Proteomes" id="UP000664032">
    <property type="component" value="Unassembled WGS sequence"/>
</dbReference>
<sequence length="738" mass="82456">MQAKSSFWEIVARCLRIQSGNGTSTLSALAYRFPFPRDVERAESRLSDTKVYRPPSRASIETAAREYVATSNADLRNPFADYLVDDAKVWSMYLDLTKSKGEELMRIWNSDLDTILIFAGLFSAILTAFLIETRKDLQQDPQAITNNLIRDLIQTLSSESHQNSLLSTTFVPSSPLVWVNGLWFVSLTFALTGAFGTILAKGWVSQFIPVSAGLPIIDACNRHRRFFGDDQRHLRAVIHALPITLHIAFYLFFGGLVILLFQDNPRIGVVVTTLIAITMLLYLGCSIRPLLNPNSPFNTPISGLLPIIPGVFIPLILLADAIGHLVFTPRQRRRKARRVTGSYTHVDHVFLSTTKLRRTWTKGIFDTFSSLYHLMLVSNPPSDELRTDVLVGLFSLARTFKLDDPVCAIAGLPMSSRLQEALYIADPLPVLTRNITELLSSLDKTETSSDVTRAYLTVMLSLVQTTHSSLNWSASSLVAFLQPGGTLSNWDMFQDDILELIICIHIHVRIRSGFLIPAEFTNRIPEVISNCTNPLHRQWLIDASLILSAMDKGSTLKCLALNERMHPMLLGPELGNTLSNMIKHPQKRVQRAVLSSISAIGVHALIHQGIVGLLLDHIPGNDSQFQCEALLTFAVFLRFDGTDESDNNQEVFYSQSMLEPCIESILTLFLAGMLKSEHLNVQEAAVMVLSQFLRHNYPRDKFNQLNHTSALLNMLETGDDSLQIAAMKVLIVILQFGK</sequence>
<evidence type="ECO:0000313" key="1">
    <source>
        <dbReference type="EMBL" id="KAH9475751.1"/>
    </source>
</evidence>
<organism evidence="1 2">
    <name type="scientific">Psilocybe cubensis</name>
    <name type="common">Psychedelic mushroom</name>
    <name type="synonym">Stropharia cubensis</name>
    <dbReference type="NCBI Taxonomy" id="181762"/>
    <lineage>
        <taxon>Eukaryota</taxon>
        <taxon>Fungi</taxon>
        <taxon>Dikarya</taxon>
        <taxon>Basidiomycota</taxon>
        <taxon>Agaricomycotina</taxon>
        <taxon>Agaricomycetes</taxon>
        <taxon>Agaricomycetidae</taxon>
        <taxon>Agaricales</taxon>
        <taxon>Agaricineae</taxon>
        <taxon>Strophariaceae</taxon>
        <taxon>Psilocybe</taxon>
    </lineage>
</organism>
<proteinExistence type="predicted"/>
<keyword evidence="2" id="KW-1185">Reference proteome</keyword>
<dbReference type="EMBL" id="JAFIQS020000011">
    <property type="protein sequence ID" value="KAH9475751.1"/>
    <property type="molecule type" value="Genomic_DNA"/>
</dbReference>
<gene>
    <name evidence="1" type="ORF">JR316_0011310</name>
</gene>
<comment type="caution">
    <text evidence="1">The sequence shown here is derived from an EMBL/GenBank/DDBJ whole genome shotgun (WGS) entry which is preliminary data.</text>
</comment>
<accession>A0ACB8GKK3</accession>
<reference evidence="1" key="1">
    <citation type="submission" date="2021-10" db="EMBL/GenBank/DDBJ databases">
        <title>Psilocybe cubensis genome.</title>
        <authorList>
            <person name="Mckernan K.J."/>
            <person name="Crawford S."/>
            <person name="Trippe A."/>
            <person name="Kane L.T."/>
            <person name="Mclaughlin S."/>
        </authorList>
    </citation>
    <scope>NUCLEOTIDE SEQUENCE</scope>
    <source>
        <strain evidence="1">MGC-MH-2018</strain>
    </source>
</reference>